<comment type="caution">
    <text evidence="1">The sequence shown here is derived from an EMBL/GenBank/DDBJ whole genome shotgun (WGS) entry which is preliminary data.</text>
</comment>
<evidence type="ECO:0000313" key="2">
    <source>
        <dbReference type="Proteomes" id="UP000536275"/>
    </source>
</evidence>
<dbReference type="Proteomes" id="UP000536275">
    <property type="component" value="Unassembled WGS sequence"/>
</dbReference>
<dbReference type="EMBL" id="JABWAD010000060">
    <property type="protein sequence ID" value="KAF6063591.1"/>
    <property type="molecule type" value="Genomic_DNA"/>
</dbReference>
<sequence length="105" mass="12337">MILTKENSSYSYANDFDQTVTLCPSESTIDATNLDFILTTELPFFPLDYQDYPLMDLTTEELLQDKFPNTKFPYDGFINFHSLKFVVRMPNKCQNIYNLQWGLKK</sequence>
<organism evidence="1 2">
    <name type="scientific">Candida albicans</name>
    <name type="common">Yeast</name>
    <dbReference type="NCBI Taxonomy" id="5476"/>
    <lineage>
        <taxon>Eukaryota</taxon>
        <taxon>Fungi</taxon>
        <taxon>Dikarya</taxon>
        <taxon>Ascomycota</taxon>
        <taxon>Saccharomycotina</taxon>
        <taxon>Pichiomycetes</taxon>
        <taxon>Debaryomycetaceae</taxon>
        <taxon>Candida/Lodderomyces clade</taxon>
        <taxon>Candida</taxon>
    </lineage>
</organism>
<name>A0A8H6BWF2_CANAX</name>
<reference evidence="1 2" key="1">
    <citation type="submission" date="2020-03" db="EMBL/GenBank/DDBJ databases">
        <title>FDA dAtabase for Regulatory Grade micrObial Sequences (FDA-ARGOS): Supporting development and validation of Infectious Disease Dx tests.</title>
        <authorList>
            <person name="Campos J."/>
            <person name="Goldberg B."/>
            <person name="Tallon L."/>
            <person name="Sadzewicz L."/>
            <person name="Vavikolanu K."/>
            <person name="Mehta A."/>
            <person name="Aluvathingal J."/>
            <person name="Nadendla S."/>
            <person name="Nandy P."/>
            <person name="Geyer C."/>
            <person name="Yan Y."/>
            <person name="Sichtig H."/>
        </authorList>
    </citation>
    <scope>NUCLEOTIDE SEQUENCE [LARGE SCALE GENOMIC DNA]</scope>
    <source>
        <strain evidence="1 2">FDAARGOS_656</strain>
    </source>
</reference>
<proteinExistence type="predicted"/>
<protein>
    <submittedName>
        <fullName evidence="1">Uncharacterized protein</fullName>
    </submittedName>
</protein>
<dbReference type="AlphaFoldDB" id="A0A8H6BWF2"/>
<evidence type="ECO:0000313" key="1">
    <source>
        <dbReference type="EMBL" id="KAF6063591.1"/>
    </source>
</evidence>
<accession>A0A8H6BWF2</accession>
<gene>
    <name evidence="1" type="ORF">FOB64_005224</name>
</gene>